<dbReference type="AlphaFoldDB" id="A0A1M6QFG4"/>
<protein>
    <submittedName>
        <fullName evidence="3">DNA-binding transcriptional regulator, XRE-family HTH domain</fullName>
    </submittedName>
</protein>
<evidence type="ECO:0000313" key="4">
    <source>
        <dbReference type="Proteomes" id="UP000183997"/>
    </source>
</evidence>
<evidence type="ECO:0000259" key="2">
    <source>
        <dbReference type="PROSITE" id="PS50943"/>
    </source>
</evidence>
<evidence type="ECO:0000256" key="1">
    <source>
        <dbReference type="ARBA" id="ARBA00023125"/>
    </source>
</evidence>
<gene>
    <name evidence="3" type="ORF">SAMN02745123_01008</name>
</gene>
<dbReference type="Proteomes" id="UP000183997">
    <property type="component" value="Unassembled WGS sequence"/>
</dbReference>
<dbReference type="PANTHER" id="PTHR46558:SF13">
    <property type="entry name" value="HTH-TYPE TRANSCRIPTIONAL REGULATOR IMMR"/>
    <property type="match status" value="1"/>
</dbReference>
<dbReference type="CDD" id="cd00093">
    <property type="entry name" value="HTH_XRE"/>
    <property type="match status" value="1"/>
</dbReference>
<sequence>MNNLKEIRDLFGYSQEEVARALEVSRVAVSKWENNESKISQSNLERLSLLFNISPDYIIGKPLDLQAIERITRTGQNIREQDKKEDDPKHFEIIRELTKIDVKNLIRDYFLTTKLLLVKAEEIENHQLDDLVKVNKKLGNRLQKIQELRKKGNSDEDDALFLNHLINKYDITNSEKK</sequence>
<organism evidence="3 4">
    <name type="scientific">Desulforamulus aeronauticus DSM 10349</name>
    <dbReference type="NCBI Taxonomy" id="1121421"/>
    <lineage>
        <taxon>Bacteria</taxon>
        <taxon>Bacillati</taxon>
        <taxon>Bacillota</taxon>
        <taxon>Clostridia</taxon>
        <taxon>Eubacteriales</taxon>
        <taxon>Peptococcaceae</taxon>
        <taxon>Desulforamulus</taxon>
    </lineage>
</organism>
<proteinExistence type="predicted"/>
<dbReference type="EMBL" id="FRAR01000008">
    <property type="protein sequence ID" value="SHK18797.1"/>
    <property type="molecule type" value="Genomic_DNA"/>
</dbReference>
<dbReference type="InterPro" id="IPR010982">
    <property type="entry name" value="Lambda_DNA-bd_dom_sf"/>
</dbReference>
<dbReference type="PROSITE" id="PS50943">
    <property type="entry name" value="HTH_CROC1"/>
    <property type="match status" value="1"/>
</dbReference>
<feature type="domain" description="HTH cro/C1-type" evidence="2">
    <location>
        <begin position="4"/>
        <end position="58"/>
    </location>
</feature>
<dbReference type="PANTHER" id="PTHR46558">
    <property type="entry name" value="TRACRIPTIONAL REGULATORY PROTEIN-RELATED-RELATED"/>
    <property type="match status" value="1"/>
</dbReference>
<dbReference type="SMART" id="SM00530">
    <property type="entry name" value="HTH_XRE"/>
    <property type="match status" value="1"/>
</dbReference>
<dbReference type="InterPro" id="IPR001387">
    <property type="entry name" value="Cro/C1-type_HTH"/>
</dbReference>
<dbReference type="RefSeq" id="WP_072911414.1">
    <property type="nucleotide sequence ID" value="NZ_FRAR01000008.1"/>
</dbReference>
<keyword evidence="1 3" id="KW-0238">DNA-binding</keyword>
<reference evidence="4" key="1">
    <citation type="submission" date="2016-11" db="EMBL/GenBank/DDBJ databases">
        <authorList>
            <person name="Varghese N."/>
            <person name="Submissions S."/>
        </authorList>
    </citation>
    <scope>NUCLEOTIDE SEQUENCE [LARGE SCALE GENOMIC DNA]</scope>
    <source>
        <strain evidence="4">DSM 10349</strain>
    </source>
</reference>
<dbReference type="Pfam" id="PF01381">
    <property type="entry name" value="HTH_3"/>
    <property type="match status" value="1"/>
</dbReference>
<dbReference type="Gene3D" id="1.10.260.40">
    <property type="entry name" value="lambda repressor-like DNA-binding domains"/>
    <property type="match status" value="1"/>
</dbReference>
<evidence type="ECO:0000313" key="3">
    <source>
        <dbReference type="EMBL" id="SHK18797.1"/>
    </source>
</evidence>
<accession>A0A1M6QFG4</accession>
<dbReference type="SUPFAM" id="SSF47413">
    <property type="entry name" value="lambda repressor-like DNA-binding domains"/>
    <property type="match status" value="1"/>
</dbReference>
<dbReference type="GO" id="GO:0003677">
    <property type="term" value="F:DNA binding"/>
    <property type="evidence" value="ECO:0007669"/>
    <property type="project" value="UniProtKB-KW"/>
</dbReference>
<name>A0A1M6QFG4_9FIRM</name>
<keyword evidence="4" id="KW-1185">Reference proteome</keyword>